<dbReference type="InterPro" id="IPR011990">
    <property type="entry name" value="TPR-like_helical_dom_sf"/>
</dbReference>
<organism evidence="1 2">
    <name type="scientific">Dillenia turbinata</name>
    <dbReference type="NCBI Taxonomy" id="194707"/>
    <lineage>
        <taxon>Eukaryota</taxon>
        <taxon>Viridiplantae</taxon>
        <taxon>Streptophyta</taxon>
        <taxon>Embryophyta</taxon>
        <taxon>Tracheophyta</taxon>
        <taxon>Spermatophyta</taxon>
        <taxon>Magnoliopsida</taxon>
        <taxon>eudicotyledons</taxon>
        <taxon>Gunneridae</taxon>
        <taxon>Pentapetalae</taxon>
        <taxon>Dilleniales</taxon>
        <taxon>Dilleniaceae</taxon>
        <taxon>Dillenia</taxon>
    </lineage>
</organism>
<dbReference type="Proteomes" id="UP001370490">
    <property type="component" value="Unassembled WGS sequence"/>
</dbReference>
<dbReference type="PANTHER" id="PTHR47935:SF1">
    <property type="entry name" value="PENTATRICOPEPTIDE REPEAT-CONTAINING PROTEIN MRL1, CHLOROPLASTIC"/>
    <property type="match status" value="1"/>
</dbReference>
<evidence type="ECO:0000313" key="1">
    <source>
        <dbReference type="EMBL" id="KAK6916601.1"/>
    </source>
</evidence>
<sequence length="126" mass="13689">MKPQDRHRTSLGVPLPNGMHVRSKSIPSAYQSAYNCLLKSGRGFPSSTTCSGGRTLKVDRKLYTPLISTCAKSGKVDAMFEKMKPDQVVFDAPPIIACAQSGAVDRAFDVLAETRAETRPIETQTT</sequence>
<reference evidence="1 2" key="1">
    <citation type="submission" date="2023-12" db="EMBL/GenBank/DDBJ databases">
        <title>A high-quality genome assembly for Dillenia turbinata (Dilleniales).</title>
        <authorList>
            <person name="Chanderbali A."/>
        </authorList>
    </citation>
    <scope>NUCLEOTIDE SEQUENCE [LARGE SCALE GENOMIC DNA]</scope>
    <source>
        <strain evidence="1">LSX21</strain>
        <tissue evidence="1">Leaf</tissue>
    </source>
</reference>
<dbReference type="PANTHER" id="PTHR47935">
    <property type="entry name" value="PENTATRICOPEPTIDE REPEAT-CONTAINING PROTEIN MRL1, CHLOROPLASTIC"/>
    <property type="match status" value="1"/>
</dbReference>
<dbReference type="InterPro" id="IPR053303">
    <property type="entry name" value="Chloroplast_PPR"/>
</dbReference>
<proteinExistence type="predicted"/>
<comment type="caution">
    <text evidence="1">The sequence shown here is derived from an EMBL/GenBank/DDBJ whole genome shotgun (WGS) entry which is preliminary data.</text>
</comment>
<gene>
    <name evidence="1" type="ORF">RJ641_019462</name>
</gene>
<dbReference type="Gene3D" id="1.25.40.10">
    <property type="entry name" value="Tetratricopeptide repeat domain"/>
    <property type="match status" value="1"/>
</dbReference>
<accession>A0AAN8USB1</accession>
<dbReference type="AlphaFoldDB" id="A0AAN8USB1"/>
<protein>
    <recommendedName>
        <fullName evidence="3">Pentatricopeptide repeat-containing protein</fullName>
    </recommendedName>
</protein>
<keyword evidence="2" id="KW-1185">Reference proteome</keyword>
<evidence type="ECO:0000313" key="2">
    <source>
        <dbReference type="Proteomes" id="UP001370490"/>
    </source>
</evidence>
<name>A0AAN8USB1_9MAGN</name>
<dbReference type="EMBL" id="JBAMMX010000024">
    <property type="protein sequence ID" value="KAK6916601.1"/>
    <property type="molecule type" value="Genomic_DNA"/>
</dbReference>
<evidence type="ECO:0008006" key="3">
    <source>
        <dbReference type="Google" id="ProtNLM"/>
    </source>
</evidence>